<gene>
    <name evidence="2" type="ORF">SCHCODRAFT_114620</name>
</gene>
<evidence type="ECO:0000256" key="1">
    <source>
        <dbReference type="SAM" id="MobiDB-lite"/>
    </source>
</evidence>
<feature type="compositionally biased region" description="Basic residues" evidence="1">
    <location>
        <begin position="128"/>
        <end position="144"/>
    </location>
</feature>
<protein>
    <submittedName>
        <fullName evidence="2">Uncharacterized protein</fullName>
    </submittedName>
</protein>
<dbReference type="HOGENOM" id="CLU_708147_0_0_1"/>
<keyword evidence="3" id="KW-1185">Reference proteome</keyword>
<name>D8QLA0_SCHCM</name>
<feature type="region of interest" description="Disordered" evidence="1">
    <location>
        <begin position="349"/>
        <end position="372"/>
    </location>
</feature>
<feature type="region of interest" description="Disordered" evidence="1">
    <location>
        <begin position="181"/>
        <end position="204"/>
    </location>
</feature>
<dbReference type="AlphaFoldDB" id="D8QLA0"/>
<proteinExistence type="predicted"/>
<accession>D8QLA0</accession>
<feature type="region of interest" description="Disordered" evidence="1">
    <location>
        <begin position="23"/>
        <end position="164"/>
    </location>
</feature>
<organism evidence="3">
    <name type="scientific">Schizophyllum commune (strain H4-8 / FGSC 9210)</name>
    <name type="common">Split gill fungus</name>
    <dbReference type="NCBI Taxonomy" id="578458"/>
    <lineage>
        <taxon>Eukaryota</taxon>
        <taxon>Fungi</taxon>
        <taxon>Dikarya</taxon>
        <taxon>Basidiomycota</taxon>
        <taxon>Agaricomycotina</taxon>
        <taxon>Agaricomycetes</taxon>
        <taxon>Agaricomycetidae</taxon>
        <taxon>Agaricales</taxon>
        <taxon>Schizophyllaceae</taxon>
        <taxon>Schizophyllum</taxon>
    </lineage>
</organism>
<sequence length="390" mass="42132">MRIPRTRLRRSGKRVVLARVFDGVGSASSSSSPSTQTKAPRPALQRSVSSPSTGAKAPLACDEEGESAARHRRSVPRFDEDEGRKRPSPPTKRVKALLALVFDEGGKSAPRHHLRPRSPPATKCAALRPRRALGKASSRARRPRSRVESSSRIESGEEKEDDVDLVVGSSTLDADLVVDSSTLTADARSTRARPLTSSLSRRVEHDLVVESMSSQVQSSRLELVVESSTPAHELVVGSGEGEGARSSARARRPRSRPLRRSTQARPRRRFDSSTPAHELAVASSTLAHDPVVDSSSRLAHDLLVESSRAREKEERFGSSTAASLTATVVEHDLVVKSSTPSHDLVESNWTREKEGAASREGGTMSTHVVESSTLEHDLAVRLGASRIGRA</sequence>
<dbReference type="VEuPathDB" id="FungiDB:SCHCODRAFT_02521941"/>
<evidence type="ECO:0000313" key="3">
    <source>
        <dbReference type="Proteomes" id="UP000007431"/>
    </source>
</evidence>
<feature type="compositionally biased region" description="Basic residues" evidence="1">
    <location>
        <begin position="248"/>
        <end position="259"/>
    </location>
</feature>
<reference evidence="2 3" key="1">
    <citation type="journal article" date="2010" name="Nat. Biotechnol.">
        <title>Genome sequence of the model mushroom Schizophyllum commune.</title>
        <authorList>
            <person name="Ohm R.A."/>
            <person name="de Jong J.F."/>
            <person name="Lugones L.G."/>
            <person name="Aerts A."/>
            <person name="Kothe E."/>
            <person name="Stajich J.E."/>
            <person name="de Vries R.P."/>
            <person name="Record E."/>
            <person name="Levasseur A."/>
            <person name="Baker S.E."/>
            <person name="Bartholomew K.A."/>
            <person name="Coutinho P.M."/>
            <person name="Erdmann S."/>
            <person name="Fowler T.J."/>
            <person name="Gathman A.C."/>
            <person name="Lombard V."/>
            <person name="Henrissat B."/>
            <person name="Knabe N."/>
            <person name="Kuees U."/>
            <person name="Lilly W.W."/>
            <person name="Lindquist E."/>
            <person name="Lucas S."/>
            <person name="Magnuson J.K."/>
            <person name="Piumi F."/>
            <person name="Raudaskoski M."/>
            <person name="Salamov A."/>
            <person name="Schmutz J."/>
            <person name="Schwarze F.W.M.R."/>
            <person name="vanKuyk P.A."/>
            <person name="Horton J.S."/>
            <person name="Grigoriev I.V."/>
            <person name="Woesten H.A.B."/>
        </authorList>
    </citation>
    <scope>NUCLEOTIDE SEQUENCE [LARGE SCALE GENOMIC DNA]</scope>
    <source>
        <strain evidence="3">H4-8 / FGSC 9210</strain>
    </source>
</reference>
<feature type="compositionally biased region" description="Polar residues" evidence="1">
    <location>
        <begin position="363"/>
        <end position="372"/>
    </location>
</feature>
<dbReference type="Proteomes" id="UP000007431">
    <property type="component" value="Unassembled WGS sequence"/>
</dbReference>
<feature type="non-terminal residue" evidence="2">
    <location>
        <position position="390"/>
    </location>
</feature>
<dbReference type="EMBL" id="GL377318">
    <property type="protein sequence ID" value="EFI91224.1"/>
    <property type="molecule type" value="Genomic_DNA"/>
</dbReference>
<dbReference type="RefSeq" id="XP_003026127.1">
    <property type="nucleotide sequence ID" value="XM_003026081.1"/>
</dbReference>
<feature type="compositionally biased region" description="Basic and acidic residues" evidence="1">
    <location>
        <begin position="145"/>
        <end position="156"/>
    </location>
</feature>
<dbReference type="InParanoid" id="D8QLA0"/>
<dbReference type="KEGG" id="scm:SCHCO_02521941"/>
<feature type="compositionally biased region" description="Basic and acidic residues" evidence="1">
    <location>
        <begin position="76"/>
        <end position="85"/>
    </location>
</feature>
<evidence type="ECO:0000313" key="2">
    <source>
        <dbReference type="EMBL" id="EFI91224.1"/>
    </source>
</evidence>
<feature type="region of interest" description="Disordered" evidence="1">
    <location>
        <begin position="232"/>
        <end position="277"/>
    </location>
</feature>
<dbReference type="GeneID" id="9589126"/>